<dbReference type="AlphaFoldDB" id="A0A5B7EHX0"/>
<proteinExistence type="predicted"/>
<gene>
    <name evidence="1" type="ORF">E2C01_026344</name>
</gene>
<protein>
    <submittedName>
        <fullName evidence="1">Uncharacterized protein</fullName>
    </submittedName>
</protein>
<comment type="caution">
    <text evidence="1">The sequence shown here is derived from an EMBL/GenBank/DDBJ whole genome shotgun (WGS) entry which is preliminary data.</text>
</comment>
<name>A0A5B7EHX0_PORTR</name>
<dbReference type="Proteomes" id="UP000324222">
    <property type="component" value="Unassembled WGS sequence"/>
</dbReference>
<sequence>MKEQYLVRVSCFVTELVAGLCGTSNSKSLITVRLCHTVFGVVPCTDFPGERSVHHALVVIISSR</sequence>
<evidence type="ECO:0000313" key="1">
    <source>
        <dbReference type="EMBL" id="MPC33005.1"/>
    </source>
</evidence>
<accession>A0A5B7EHX0</accession>
<dbReference type="EMBL" id="VSRR010002741">
    <property type="protein sequence ID" value="MPC33005.1"/>
    <property type="molecule type" value="Genomic_DNA"/>
</dbReference>
<evidence type="ECO:0000313" key="2">
    <source>
        <dbReference type="Proteomes" id="UP000324222"/>
    </source>
</evidence>
<reference evidence="1 2" key="1">
    <citation type="submission" date="2019-05" db="EMBL/GenBank/DDBJ databases">
        <title>Another draft genome of Portunus trituberculatus and its Hox gene families provides insights of decapod evolution.</title>
        <authorList>
            <person name="Jeong J.-H."/>
            <person name="Song I."/>
            <person name="Kim S."/>
            <person name="Choi T."/>
            <person name="Kim D."/>
            <person name="Ryu S."/>
            <person name="Kim W."/>
        </authorList>
    </citation>
    <scope>NUCLEOTIDE SEQUENCE [LARGE SCALE GENOMIC DNA]</scope>
    <source>
        <tissue evidence="1">Muscle</tissue>
    </source>
</reference>
<organism evidence="1 2">
    <name type="scientific">Portunus trituberculatus</name>
    <name type="common">Swimming crab</name>
    <name type="synonym">Neptunus trituberculatus</name>
    <dbReference type="NCBI Taxonomy" id="210409"/>
    <lineage>
        <taxon>Eukaryota</taxon>
        <taxon>Metazoa</taxon>
        <taxon>Ecdysozoa</taxon>
        <taxon>Arthropoda</taxon>
        <taxon>Crustacea</taxon>
        <taxon>Multicrustacea</taxon>
        <taxon>Malacostraca</taxon>
        <taxon>Eumalacostraca</taxon>
        <taxon>Eucarida</taxon>
        <taxon>Decapoda</taxon>
        <taxon>Pleocyemata</taxon>
        <taxon>Brachyura</taxon>
        <taxon>Eubrachyura</taxon>
        <taxon>Portunoidea</taxon>
        <taxon>Portunidae</taxon>
        <taxon>Portuninae</taxon>
        <taxon>Portunus</taxon>
    </lineage>
</organism>
<keyword evidence="2" id="KW-1185">Reference proteome</keyword>